<reference evidence="1 2" key="1">
    <citation type="submission" date="2018-06" db="EMBL/GenBank/DDBJ databases">
        <title>Genomic Encyclopedia of Archaeal and Bacterial Type Strains, Phase II (KMG-II): from individual species to whole genera.</title>
        <authorList>
            <person name="Goeker M."/>
        </authorList>
    </citation>
    <scope>NUCLEOTIDE SEQUENCE [LARGE SCALE GENOMIC DNA]</scope>
    <source>
        <strain evidence="1 2">DSM 19830</strain>
    </source>
</reference>
<accession>A0A2W7R0K1</accession>
<protein>
    <submittedName>
        <fullName evidence="1">Uncharacterized protein</fullName>
    </submittedName>
</protein>
<dbReference type="Proteomes" id="UP000248882">
    <property type="component" value="Unassembled WGS sequence"/>
</dbReference>
<dbReference type="EMBL" id="QKZT01000005">
    <property type="protein sequence ID" value="PZX54054.1"/>
    <property type="molecule type" value="Genomic_DNA"/>
</dbReference>
<gene>
    <name evidence="1" type="ORF">LV85_01393</name>
</gene>
<proteinExistence type="predicted"/>
<evidence type="ECO:0000313" key="1">
    <source>
        <dbReference type="EMBL" id="PZX54054.1"/>
    </source>
</evidence>
<name>A0A2W7R0K1_9BACT</name>
<comment type="caution">
    <text evidence="1">The sequence shown here is derived from an EMBL/GenBank/DDBJ whole genome shotgun (WGS) entry which is preliminary data.</text>
</comment>
<evidence type="ECO:0000313" key="2">
    <source>
        <dbReference type="Proteomes" id="UP000248882"/>
    </source>
</evidence>
<sequence>MVKLIQSAVFKVIAMRNYLFGKSLVLVLISFPLVLSSCVNLKSVADYSATSIVSIKNFEQIDYSFLQHCLDRCTDEAIRKYEIKRAQECSCELYIEADSVTQVFYATIEGYFEGLGLLSQNELTNYSSDALVNAMTAEEFGPLKIDERLASAFSSLSNTLLRATTDSYRRKKLAQYIEEANEPIQVLLEKFEIIISSNLKGELRFKRERLYAYYMDMKMNQTLNSDYEKGKAATDYYQALEAIQRKEMELELFGESLAEIAEGHQVLYENRNKLSVKSLQDLLKVHSSNVKTLISEFNKLND</sequence>
<keyword evidence="2" id="KW-1185">Reference proteome</keyword>
<organism evidence="1 2">
    <name type="scientific">Algoriphagus chordae</name>
    <dbReference type="NCBI Taxonomy" id="237019"/>
    <lineage>
        <taxon>Bacteria</taxon>
        <taxon>Pseudomonadati</taxon>
        <taxon>Bacteroidota</taxon>
        <taxon>Cytophagia</taxon>
        <taxon>Cytophagales</taxon>
        <taxon>Cyclobacteriaceae</taxon>
        <taxon>Algoriphagus</taxon>
    </lineage>
</organism>
<dbReference type="AlphaFoldDB" id="A0A2W7R0K1"/>